<evidence type="ECO:0000256" key="3">
    <source>
        <dbReference type="ARBA" id="ARBA00022692"/>
    </source>
</evidence>
<keyword evidence="10" id="KW-0407">Ion channel</keyword>
<dbReference type="Pfam" id="PF00060">
    <property type="entry name" value="Lig_chan"/>
    <property type="match status" value="1"/>
</dbReference>
<keyword evidence="12" id="KW-0732">Signal</keyword>
<dbReference type="InterPro" id="IPR015683">
    <property type="entry name" value="Ionotropic_Glu_rcpt"/>
</dbReference>
<evidence type="ECO:0000313" key="14">
    <source>
        <dbReference type="EMBL" id="KAE9461909.1"/>
    </source>
</evidence>
<dbReference type="Gene3D" id="3.40.190.10">
    <property type="entry name" value="Periplasmic binding protein-like II"/>
    <property type="match status" value="2"/>
</dbReference>
<dbReference type="PANTHER" id="PTHR18966">
    <property type="entry name" value="IONOTROPIC GLUTAMATE RECEPTOR"/>
    <property type="match status" value="1"/>
</dbReference>
<evidence type="ECO:0000256" key="2">
    <source>
        <dbReference type="ARBA" id="ARBA00022448"/>
    </source>
</evidence>
<evidence type="ECO:0000256" key="4">
    <source>
        <dbReference type="ARBA" id="ARBA00022989"/>
    </source>
</evidence>
<dbReference type="FunFam" id="1.10.287.70:FF:000172">
    <property type="entry name" value="Glutamate receptor"/>
    <property type="match status" value="1"/>
</dbReference>
<feature type="domain" description="Ionotropic glutamate receptor C-terminal" evidence="13">
    <location>
        <begin position="106"/>
        <end position="423"/>
    </location>
</feature>
<dbReference type="InterPro" id="IPR001320">
    <property type="entry name" value="Iontro_rcpt_C"/>
</dbReference>
<dbReference type="Proteomes" id="UP000428333">
    <property type="component" value="Linkage Group LG04"/>
</dbReference>
<sequence length="498" mass="56234">MPILLTSLLLVLSQVSVVEGDYCEGYNENDPIKIAVPRNASFKAFVNITSHPENPDQKIYSGFCIDVFEAALERLGCDLPFTYVEFNGTYDELVKSVNDKYNINDTFVFGVPRNASFKSFVKRDSSEANEKSRYSGFCIDVFEAALKELDCYGPFTYEEFNGTYDQLVAKVADKTYSAAVGDIILAERSELDVEFTAPFTESGLMLVVPVSLGPKASIFIDPFTWKMWLGTAAVLVYTMFIVWFIERQSNDEFNGLGNALWFTFSSLFLAHRERIQSNYARIVVVVWLFLALVITQSYTANLTSMVTVSRLRPKQWSPETLGCNENTFMRNYVGHELNFTNVTFIKDEDEYLTRFKNGSISAAFLQNPHAKAFVNRNCRDFTLIPTRYSFGGFGFVTADVSKAILELSEQGVLKRLEKSSFTPNECSQSQTTTKDVHRLEHSETTTDDVDHLDLQSFAGIFLFSVATSSVCFLLFLLKNYIHRSPQSGADVNENNEIV</sequence>
<evidence type="ECO:0000256" key="5">
    <source>
        <dbReference type="ARBA" id="ARBA00023065"/>
    </source>
</evidence>
<comment type="caution">
    <text evidence="14">The sequence shown here is derived from an EMBL/GenBank/DDBJ whole genome shotgun (WGS) entry which is preliminary data.</text>
</comment>
<evidence type="ECO:0000313" key="15">
    <source>
        <dbReference type="Proteomes" id="UP000428333"/>
    </source>
</evidence>
<keyword evidence="8" id="KW-0325">Glycoprotein</keyword>
<organism evidence="14 15">
    <name type="scientific">Rhododendron williamsianum</name>
    <dbReference type="NCBI Taxonomy" id="262921"/>
    <lineage>
        <taxon>Eukaryota</taxon>
        <taxon>Viridiplantae</taxon>
        <taxon>Streptophyta</taxon>
        <taxon>Embryophyta</taxon>
        <taxon>Tracheophyta</taxon>
        <taxon>Spermatophyta</taxon>
        <taxon>Magnoliopsida</taxon>
        <taxon>eudicotyledons</taxon>
        <taxon>Gunneridae</taxon>
        <taxon>Pentapetalae</taxon>
        <taxon>asterids</taxon>
        <taxon>Ericales</taxon>
        <taxon>Ericaceae</taxon>
        <taxon>Ericoideae</taxon>
        <taxon>Rhodoreae</taxon>
        <taxon>Rhododendron</taxon>
    </lineage>
</organism>
<feature type="signal peptide" evidence="12">
    <location>
        <begin position="1"/>
        <end position="20"/>
    </location>
</feature>
<evidence type="ECO:0000256" key="8">
    <source>
        <dbReference type="ARBA" id="ARBA00023180"/>
    </source>
</evidence>
<reference evidence="14 15" key="1">
    <citation type="journal article" date="2019" name="Genome Biol. Evol.">
        <title>The Rhododendron genome and chromosomal organization provide insight into shared whole-genome duplications across the heath family (Ericaceae).</title>
        <authorList>
            <person name="Soza V.L."/>
            <person name="Lindsley D."/>
            <person name="Waalkes A."/>
            <person name="Ramage E."/>
            <person name="Patwardhan R.P."/>
            <person name="Burton J.N."/>
            <person name="Adey A."/>
            <person name="Kumar A."/>
            <person name="Qiu R."/>
            <person name="Shendure J."/>
            <person name="Hall B."/>
        </authorList>
    </citation>
    <scope>NUCLEOTIDE SEQUENCE [LARGE SCALE GENOMIC DNA]</scope>
    <source>
        <strain evidence="14">RSF 1966-606</strain>
    </source>
</reference>
<evidence type="ECO:0000256" key="10">
    <source>
        <dbReference type="ARBA" id="ARBA00023303"/>
    </source>
</evidence>
<accession>A0A6A4M2Z4</accession>
<evidence type="ECO:0000259" key="13">
    <source>
        <dbReference type="SMART" id="SM00079"/>
    </source>
</evidence>
<protein>
    <recommendedName>
        <fullName evidence="13">Ionotropic glutamate receptor C-terminal domain-containing protein</fullName>
    </recommendedName>
</protein>
<keyword evidence="3 11" id="KW-0812">Transmembrane</keyword>
<keyword evidence="4 11" id="KW-1133">Transmembrane helix</keyword>
<dbReference type="SMART" id="SM00079">
    <property type="entry name" value="PBPe"/>
    <property type="match status" value="1"/>
</dbReference>
<keyword evidence="7" id="KW-0675">Receptor</keyword>
<dbReference type="GO" id="GO:0016020">
    <property type="term" value="C:membrane"/>
    <property type="evidence" value="ECO:0007669"/>
    <property type="project" value="UniProtKB-SubCell"/>
</dbReference>
<gene>
    <name evidence="14" type="ORF">C3L33_06178</name>
</gene>
<feature type="non-terminal residue" evidence="14">
    <location>
        <position position="1"/>
    </location>
</feature>
<dbReference type="EMBL" id="QEFC01000933">
    <property type="protein sequence ID" value="KAE9461909.1"/>
    <property type="molecule type" value="Genomic_DNA"/>
</dbReference>
<feature type="chain" id="PRO_5025339406" description="Ionotropic glutamate receptor C-terminal domain-containing protein" evidence="12">
    <location>
        <begin position="21"/>
        <end position="498"/>
    </location>
</feature>
<proteinExistence type="predicted"/>
<keyword evidence="6 11" id="KW-0472">Membrane</keyword>
<name>A0A6A4M2Z4_9ERIC</name>
<feature type="transmembrane region" description="Helical" evidence="11">
    <location>
        <begin position="279"/>
        <end position="298"/>
    </location>
</feature>
<evidence type="ECO:0000256" key="6">
    <source>
        <dbReference type="ARBA" id="ARBA00023136"/>
    </source>
</evidence>
<evidence type="ECO:0000256" key="7">
    <source>
        <dbReference type="ARBA" id="ARBA00023170"/>
    </source>
</evidence>
<dbReference type="Gene3D" id="1.10.287.70">
    <property type="match status" value="1"/>
</dbReference>
<dbReference type="GO" id="GO:0015276">
    <property type="term" value="F:ligand-gated monoatomic ion channel activity"/>
    <property type="evidence" value="ECO:0007669"/>
    <property type="project" value="InterPro"/>
</dbReference>
<evidence type="ECO:0000256" key="1">
    <source>
        <dbReference type="ARBA" id="ARBA00004141"/>
    </source>
</evidence>
<comment type="subcellular location">
    <subcellularLocation>
        <location evidence="1">Membrane</location>
        <topology evidence="1">Multi-pass membrane protein</topology>
    </subcellularLocation>
</comment>
<evidence type="ECO:0000256" key="12">
    <source>
        <dbReference type="SAM" id="SignalP"/>
    </source>
</evidence>
<keyword evidence="9" id="KW-1071">Ligand-gated ion channel</keyword>
<dbReference type="AlphaFoldDB" id="A0A6A4M2Z4"/>
<feature type="transmembrane region" description="Helical" evidence="11">
    <location>
        <begin position="225"/>
        <end position="245"/>
    </location>
</feature>
<feature type="transmembrane region" description="Helical" evidence="11">
    <location>
        <begin position="457"/>
        <end position="477"/>
    </location>
</feature>
<dbReference type="SUPFAM" id="SSF53850">
    <property type="entry name" value="Periplasmic binding protein-like II"/>
    <property type="match status" value="2"/>
</dbReference>
<keyword evidence="2" id="KW-0813">Transport</keyword>
<keyword evidence="5" id="KW-0406">Ion transport</keyword>
<evidence type="ECO:0000256" key="11">
    <source>
        <dbReference type="SAM" id="Phobius"/>
    </source>
</evidence>
<keyword evidence="15" id="KW-1185">Reference proteome</keyword>
<evidence type="ECO:0000256" key="9">
    <source>
        <dbReference type="ARBA" id="ARBA00023286"/>
    </source>
</evidence>
<dbReference type="OrthoDB" id="5984008at2759"/>